<accession>S9NY10</accession>
<feature type="domain" description="Phytase-like" evidence="2">
    <location>
        <begin position="42"/>
        <end position="204"/>
    </location>
</feature>
<dbReference type="eggNOG" id="COG4222">
    <property type="taxonomic scope" value="Bacteria"/>
</dbReference>
<proteinExistence type="predicted"/>
<organism evidence="3 4">
    <name type="scientific">Cystobacter fuscus (strain ATCC 25194 / DSM 2262 / NBRC 100088 / M29)</name>
    <dbReference type="NCBI Taxonomy" id="1242864"/>
    <lineage>
        <taxon>Bacteria</taxon>
        <taxon>Pseudomonadati</taxon>
        <taxon>Myxococcota</taxon>
        <taxon>Myxococcia</taxon>
        <taxon>Myxococcales</taxon>
        <taxon>Cystobacterineae</taxon>
        <taxon>Archangiaceae</taxon>
        <taxon>Cystobacter</taxon>
    </lineage>
</organism>
<name>S9NY10_CYSF2</name>
<dbReference type="PANTHER" id="PTHR37957">
    <property type="entry name" value="BLR7070 PROTEIN"/>
    <property type="match status" value="1"/>
</dbReference>
<keyword evidence="4" id="KW-1185">Reference proteome</keyword>
<dbReference type="EMBL" id="ANAH02000069">
    <property type="protein sequence ID" value="EPX55771.1"/>
    <property type="molecule type" value="Genomic_DNA"/>
</dbReference>
<comment type="caution">
    <text evidence="3">The sequence shown here is derived from an EMBL/GenBank/DDBJ whole genome shotgun (WGS) entry which is preliminary data.</text>
</comment>
<evidence type="ECO:0000256" key="1">
    <source>
        <dbReference type="SAM" id="MobiDB-lite"/>
    </source>
</evidence>
<dbReference type="OrthoDB" id="9787897at2"/>
<sequence length="232" mass="25692">MYADPAVKGSDEGTNLQPEGAHTTPWLGGLPWPYRSTAPGFTFRVNGSGGFEGMALTPDGKKLLPLLEKTLVGGKDKTLLIHEFDIESRRYTGVKYEYVLEEKGTNIGDFILVDDTHGLVIERDNFEREQAVHKALFEVKLEGEGRPVRKRLAVDLMKITDPNGLSSGSEGLGLGETFSFPFTTIEDVVAFDRRRIGIINDNNYPFSAGRRAGKAEETEFIVIDLDQELGRL</sequence>
<evidence type="ECO:0000313" key="4">
    <source>
        <dbReference type="Proteomes" id="UP000011682"/>
    </source>
</evidence>
<dbReference type="Pfam" id="PF13449">
    <property type="entry name" value="Phytase-like"/>
    <property type="match status" value="1"/>
</dbReference>
<protein>
    <recommendedName>
        <fullName evidence="2">Phytase-like domain-containing protein</fullName>
    </recommendedName>
</protein>
<gene>
    <name evidence="3" type="ORF">D187_008332</name>
</gene>
<dbReference type="PANTHER" id="PTHR37957:SF1">
    <property type="entry name" value="PHYTASE-LIKE DOMAIN-CONTAINING PROTEIN"/>
    <property type="match status" value="1"/>
</dbReference>
<reference evidence="3" key="1">
    <citation type="submission" date="2013-05" db="EMBL/GenBank/DDBJ databases">
        <title>Genome assembly of Cystobacter fuscus DSM 2262.</title>
        <authorList>
            <person name="Sharma G."/>
            <person name="Khatri I."/>
            <person name="Kaur C."/>
            <person name="Mayilraj S."/>
            <person name="Subramanian S."/>
        </authorList>
    </citation>
    <scope>NUCLEOTIDE SEQUENCE [LARGE SCALE GENOMIC DNA]</scope>
    <source>
        <strain evidence="3">DSM 2262</strain>
    </source>
</reference>
<dbReference type="AlphaFoldDB" id="S9NY10"/>
<dbReference type="InterPro" id="IPR027372">
    <property type="entry name" value="Phytase-like_dom"/>
</dbReference>
<evidence type="ECO:0000313" key="3">
    <source>
        <dbReference type="EMBL" id="EPX55771.1"/>
    </source>
</evidence>
<dbReference type="RefSeq" id="WP_002628332.1">
    <property type="nucleotide sequence ID" value="NZ_ANAH02000069.1"/>
</dbReference>
<feature type="region of interest" description="Disordered" evidence="1">
    <location>
        <begin position="1"/>
        <end position="28"/>
    </location>
</feature>
<evidence type="ECO:0000259" key="2">
    <source>
        <dbReference type="Pfam" id="PF13449"/>
    </source>
</evidence>
<dbReference type="Proteomes" id="UP000011682">
    <property type="component" value="Unassembled WGS sequence"/>
</dbReference>